<dbReference type="Proteomes" id="UP001428341">
    <property type="component" value="Unassembled WGS sequence"/>
</dbReference>
<evidence type="ECO:0000313" key="2">
    <source>
        <dbReference type="Proteomes" id="UP001428341"/>
    </source>
</evidence>
<dbReference type="AlphaFoldDB" id="A0AAP0QXE2"/>
<gene>
    <name evidence="1" type="ORF">WN944_009958</name>
</gene>
<accession>A0AAP0QXE2</accession>
<comment type="caution">
    <text evidence="1">The sequence shown here is derived from an EMBL/GenBank/DDBJ whole genome shotgun (WGS) entry which is preliminary data.</text>
</comment>
<dbReference type="EMBL" id="JBCGBO010000002">
    <property type="protein sequence ID" value="KAK9221531.1"/>
    <property type="molecule type" value="Genomic_DNA"/>
</dbReference>
<keyword evidence="2" id="KW-1185">Reference proteome</keyword>
<proteinExistence type="predicted"/>
<sequence>MMKVVEHGRWWIATKPYGALVCTMVSHIAKVDCKDSGASGVMVMSCNNSSAEALELVVSRQITSW</sequence>
<reference evidence="1 2" key="1">
    <citation type="submission" date="2024-05" db="EMBL/GenBank/DDBJ databases">
        <title>Haplotype-resolved chromosome-level genome assembly of Huyou (Citrus changshanensis).</title>
        <authorList>
            <person name="Miao C."/>
            <person name="Chen W."/>
            <person name="Wu Y."/>
            <person name="Wang L."/>
            <person name="Zhao S."/>
            <person name="Grierson D."/>
            <person name="Xu C."/>
            <person name="Chen K."/>
        </authorList>
    </citation>
    <scope>NUCLEOTIDE SEQUENCE [LARGE SCALE GENOMIC DNA]</scope>
    <source>
        <strain evidence="1">01-14</strain>
        <tissue evidence="1">Leaf</tissue>
    </source>
</reference>
<name>A0AAP0QXE2_9ROSI</name>
<evidence type="ECO:0000313" key="1">
    <source>
        <dbReference type="EMBL" id="KAK9221531.1"/>
    </source>
</evidence>
<organism evidence="1 2">
    <name type="scientific">Citrus x changshan-huyou</name>
    <dbReference type="NCBI Taxonomy" id="2935761"/>
    <lineage>
        <taxon>Eukaryota</taxon>
        <taxon>Viridiplantae</taxon>
        <taxon>Streptophyta</taxon>
        <taxon>Embryophyta</taxon>
        <taxon>Tracheophyta</taxon>
        <taxon>Spermatophyta</taxon>
        <taxon>Magnoliopsida</taxon>
        <taxon>eudicotyledons</taxon>
        <taxon>Gunneridae</taxon>
        <taxon>Pentapetalae</taxon>
        <taxon>rosids</taxon>
        <taxon>malvids</taxon>
        <taxon>Sapindales</taxon>
        <taxon>Rutaceae</taxon>
        <taxon>Aurantioideae</taxon>
        <taxon>Citrus</taxon>
    </lineage>
</organism>
<protein>
    <submittedName>
        <fullName evidence="1">Uncharacterized protein</fullName>
    </submittedName>
</protein>